<organism evidence="17 18">
    <name type="scientific">Thermoplasma volcanium (strain ATCC 51530 / DSM 4299 / JCM 9571 / NBRC 15438 / GSS1)</name>
    <dbReference type="NCBI Taxonomy" id="273116"/>
    <lineage>
        <taxon>Archaea</taxon>
        <taxon>Methanobacteriati</taxon>
        <taxon>Thermoplasmatota</taxon>
        <taxon>Thermoplasmata</taxon>
        <taxon>Thermoplasmatales</taxon>
        <taxon>Thermoplasmataceae</taxon>
        <taxon>Thermoplasma</taxon>
    </lineage>
</organism>
<dbReference type="HOGENOM" id="CLU_044838_3_2_2"/>
<gene>
    <name evidence="17" type="ORF">TVG0761062</name>
</gene>
<comment type="cofactor">
    <cofactor evidence="14">
        <name>[2Fe-2S] cluster</name>
        <dbReference type="ChEBI" id="CHEBI:190135"/>
    </cofactor>
</comment>
<dbReference type="InterPro" id="IPR012675">
    <property type="entry name" value="Beta-grasp_dom_sf"/>
</dbReference>
<accession>Q97AQ2</accession>
<evidence type="ECO:0000313" key="18">
    <source>
        <dbReference type="Proteomes" id="UP000001017"/>
    </source>
</evidence>
<dbReference type="PROSITE" id="PS51379">
    <property type="entry name" value="4FE4S_FER_2"/>
    <property type="match status" value="1"/>
</dbReference>
<dbReference type="SUPFAM" id="SSF54292">
    <property type="entry name" value="2Fe-2S ferredoxin-like"/>
    <property type="match status" value="1"/>
</dbReference>
<proteinExistence type="inferred from homology"/>
<dbReference type="GO" id="GO:0046872">
    <property type="term" value="F:metal ion binding"/>
    <property type="evidence" value="ECO:0007669"/>
    <property type="project" value="UniProtKB-KW"/>
</dbReference>
<evidence type="ECO:0000256" key="5">
    <source>
        <dbReference type="ARBA" id="ARBA00012792"/>
    </source>
</evidence>
<dbReference type="InterPro" id="IPR001041">
    <property type="entry name" value="2Fe-2S_ferredoxin-type"/>
</dbReference>
<dbReference type="PROSITE" id="PS51085">
    <property type="entry name" value="2FE2S_FER_2"/>
    <property type="match status" value="1"/>
</dbReference>
<dbReference type="Gene3D" id="3.10.20.30">
    <property type="match status" value="1"/>
</dbReference>
<dbReference type="NCBIfam" id="TIGR00384">
    <property type="entry name" value="dhsB"/>
    <property type="match status" value="1"/>
</dbReference>
<dbReference type="GO" id="GO:0051537">
    <property type="term" value="F:2 iron, 2 sulfur cluster binding"/>
    <property type="evidence" value="ECO:0007669"/>
    <property type="project" value="UniProtKB-KW"/>
</dbReference>
<dbReference type="PaxDb" id="273116-14324973"/>
<dbReference type="RefSeq" id="WP_010917004.1">
    <property type="nucleotide sequence ID" value="NC_002689.2"/>
</dbReference>
<dbReference type="InterPro" id="IPR009051">
    <property type="entry name" value="Helical_ferredxn"/>
</dbReference>
<dbReference type="GO" id="GO:0006099">
    <property type="term" value="P:tricarboxylic acid cycle"/>
    <property type="evidence" value="ECO:0007669"/>
    <property type="project" value="UniProtKB-KW"/>
</dbReference>
<keyword evidence="9" id="KW-0479">Metal-binding</keyword>
<keyword evidence="18" id="KW-1185">Reference proteome</keyword>
<dbReference type="FunFam" id="1.10.1060.10:FF:000003">
    <property type="entry name" value="Succinate dehydrogenase iron-sulfur subunit"/>
    <property type="match status" value="1"/>
</dbReference>
<dbReference type="SUPFAM" id="SSF46548">
    <property type="entry name" value="alpha-helical ferredoxin"/>
    <property type="match status" value="1"/>
</dbReference>
<dbReference type="InterPro" id="IPR017900">
    <property type="entry name" value="4Fe4S_Fe_S_CS"/>
</dbReference>
<evidence type="ECO:0000256" key="13">
    <source>
        <dbReference type="ARBA" id="ARBA00023291"/>
    </source>
</evidence>
<dbReference type="Gene3D" id="1.10.1060.10">
    <property type="entry name" value="Alpha-helical ferredoxin"/>
    <property type="match status" value="1"/>
</dbReference>
<dbReference type="GO" id="GO:0008177">
    <property type="term" value="F:succinate dehydrogenase (quinone) activity"/>
    <property type="evidence" value="ECO:0007669"/>
    <property type="project" value="UniProtKB-EC"/>
</dbReference>
<keyword evidence="8" id="KW-0001">2Fe-2S</keyword>
<dbReference type="GO" id="GO:0022904">
    <property type="term" value="P:respiratory electron transport chain"/>
    <property type="evidence" value="ECO:0007669"/>
    <property type="project" value="TreeGrafter"/>
</dbReference>
<evidence type="ECO:0000256" key="7">
    <source>
        <dbReference type="ARBA" id="ARBA00022532"/>
    </source>
</evidence>
<dbReference type="PROSITE" id="PS00198">
    <property type="entry name" value="4FE4S_FER_1"/>
    <property type="match status" value="1"/>
</dbReference>
<evidence type="ECO:0000256" key="12">
    <source>
        <dbReference type="ARBA" id="ARBA00023014"/>
    </source>
</evidence>
<evidence type="ECO:0000256" key="8">
    <source>
        <dbReference type="ARBA" id="ARBA00022714"/>
    </source>
</evidence>
<evidence type="ECO:0000256" key="1">
    <source>
        <dbReference type="ARBA" id="ARBA00001927"/>
    </source>
</evidence>
<dbReference type="OrthoDB" id="144910at2157"/>
<dbReference type="PhylomeDB" id="Q97AQ2"/>
<dbReference type="KEGG" id="tvo:TVG0761062"/>
<reference evidence="17 18" key="2">
    <citation type="journal article" date="2000" name="Proc. Natl. Acad. Sci. U.S.A.">
        <title>Archaeal adaptation to higher temperatures revealed by genomic sequence of Thermoplasma volcanium.</title>
        <authorList>
            <person name="Kawashima T."/>
            <person name="Amano N."/>
            <person name="Koike H."/>
            <person name="Makino S."/>
            <person name="Higuchi S."/>
            <person name="Kawashima-Ohya Y."/>
            <person name="Watanabe K."/>
            <person name="Yamazaki M."/>
            <person name="Kanehori K."/>
            <person name="Kawamoto T."/>
            <person name="Nunoshiba T."/>
            <person name="Yamamoto Y."/>
            <person name="Aramaki H."/>
            <person name="Makino K."/>
            <person name="Suzuki M."/>
        </authorList>
    </citation>
    <scope>NUCLEOTIDE SEQUENCE [LARGE SCALE GENOMIC DNA]</scope>
    <source>
        <strain evidence="18">ATCC 51530 / DSM 4299 / JCM 9571 / NBRC 15438 / GSS1</strain>
    </source>
</reference>
<dbReference type="Pfam" id="PF13237">
    <property type="entry name" value="Fer4_10"/>
    <property type="match status" value="1"/>
</dbReference>
<dbReference type="InterPro" id="IPR036010">
    <property type="entry name" value="2Fe-2S_ferredoxin-like_sf"/>
</dbReference>
<dbReference type="GO" id="GO:0051538">
    <property type="term" value="F:3 iron, 4 sulfur cluster binding"/>
    <property type="evidence" value="ECO:0007669"/>
    <property type="project" value="UniProtKB-KW"/>
</dbReference>
<dbReference type="PANTHER" id="PTHR11921:SF29">
    <property type="entry name" value="SUCCINATE DEHYDROGENASE [UBIQUINONE] IRON-SULFUR SUBUNIT, MITOCHONDRIAL"/>
    <property type="match status" value="1"/>
</dbReference>
<evidence type="ECO:0000256" key="11">
    <source>
        <dbReference type="ARBA" id="ARBA00023004"/>
    </source>
</evidence>
<comment type="pathway">
    <text evidence="3">Carbohydrate metabolism; tricarboxylic acid cycle.</text>
</comment>
<feature type="domain" description="2Fe-2S ferredoxin-type" evidence="15">
    <location>
        <begin position="5"/>
        <end position="94"/>
    </location>
</feature>
<sequence length="240" mass="27281">MSDEFEFEIKRKDGSGKTYFQKYNVPKDKVSTVLEGLLYIKENLDQTLSFRYSCRMEICGSCGMEIQGKPRMACSTIIEDLKSDKIRIEPLKHYKVIRDLVVDIDPFFDKYKEVKPYVIRDDDGKYDKELSQTPEQFHEYANYAMCIKCGLCMAACPIEGSDPSYLGPAPLAAAWRYIADNRDKGAKYRVEVVDGENGTARCHFAGECTEVCPKGVNPSFAIQKLRKTALKIELASIFGR</sequence>
<evidence type="ECO:0000259" key="16">
    <source>
        <dbReference type="PROSITE" id="PS51379"/>
    </source>
</evidence>
<keyword evidence="12" id="KW-0411">Iron-sulfur</keyword>
<keyword evidence="13" id="KW-0003">3Fe-4S</keyword>
<evidence type="ECO:0000256" key="9">
    <source>
        <dbReference type="ARBA" id="ARBA00022723"/>
    </source>
</evidence>
<dbReference type="InterPro" id="IPR004489">
    <property type="entry name" value="Succ_DH/fum_Rdtase_Fe-S"/>
</dbReference>
<keyword evidence="6" id="KW-0004">4Fe-4S</keyword>
<comment type="similarity">
    <text evidence="4">Belongs to the succinate dehydrogenase/fumarate reductase iron-sulfur protein family.</text>
</comment>
<evidence type="ECO:0000313" key="17">
    <source>
        <dbReference type="EMBL" id="BAB59899.1"/>
    </source>
</evidence>
<dbReference type="InterPro" id="IPR050573">
    <property type="entry name" value="SDH/FRD_Iron-Sulfur"/>
</dbReference>
<keyword evidence="11" id="KW-0408">Iron</keyword>
<feature type="domain" description="4Fe-4S ferredoxin-type" evidence="16">
    <location>
        <begin position="137"/>
        <end position="166"/>
    </location>
</feature>
<evidence type="ECO:0000256" key="4">
    <source>
        <dbReference type="ARBA" id="ARBA00009433"/>
    </source>
</evidence>
<dbReference type="GO" id="GO:0009055">
    <property type="term" value="F:electron transfer activity"/>
    <property type="evidence" value="ECO:0007669"/>
    <property type="project" value="InterPro"/>
</dbReference>
<evidence type="ECO:0000256" key="2">
    <source>
        <dbReference type="ARBA" id="ARBA00001966"/>
    </source>
</evidence>
<dbReference type="InterPro" id="IPR025192">
    <property type="entry name" value="Succ_DH/fum_Rdtase_N"/>
</dbReference>
<evidence type="ECO:0000256" key="6">
    <source>
        <dbReference type="ARBA" id="ARBA00022485"/>
    </source>
</evidence>
<dbReference type="NCBIfam" id="NF004616">
    <property type="entry name" value="PRK05950.1"/>
    <property type="match status" value="1"/>
</dbReference>
<evidence type="ECO:0000259" key="15">
    <source>
        <dbReference type="PROSITE" id="PS51085"/>
    </source>
</evidence>
<dbReference type="GeneID" id="1441852"/>
<dbReference type="EMBL" id="BA000011">
    <property type="protein sequence ID" value="BAB59899.1"/>
    <property type="molecule type" value="Genomic_DNA"/>
</dbReference>
<protein>
    <recommendedName>
        <fullName evidence="5">succinate dehydrogenase</fullName>
        <ecNumber evidence="5">1.3.5.1</ecNumber>
    </recommendedName>
</protein>
<dbReference type="Proteomes" id="UP000001017">
    <property type="component" value="Chromosome"/>
</dbReference>
<comment type="cofactor">
    <cofactor evidence="1">
        <name>[3Fe-4S] cluster</name>
        <dbReference type="ChEBI" id="CHEBI:21137"/>
    </cofactor>
</comment>
<name>Q97AQ2_THEVO</name>
<dbReference type="InterPro" id="IPR017896">
    <property type="entry name" value="4Fe4S_Fe-S-bd"/>
</dbReference>
<dbReference type="eggNOG" id="arCOG00962">
    <property type="taxonomic scope" value="Archaea"/>
</dbReference>
<evidence type="ECO:0000256" key="14">
    <source>
        <dbReference type="ARBA" id="ARBA00034078"/>
    </source>
</evidence>
<dbReference type="EC" id="1.3.5.1" evidence="5"/>
<evidence type="ECO:0000256" key="10">
    <source>
        <dbReference type="ARBA" id="ARBA00023002"/>
    </source>
</evidence>
<keyword evidence="10" id="KW-0560">Oxidoreductase</keyword>
<dbReference type="Pfam" id="PF13085">
    <property type="entry name" value="Fer2_3"/>
    <property type="match status" value="1"/>
</dbReference>
<dbReference type="AlphaFoldDB" id="Q97AQ2"/>
<keyword evidence="7" id="KW-0816">Tricarboxylic acid cycle</keyword>
<evidence type="ECO:0000256" key="3">
    <source>
        <dbReference type="ARBA" id="ARBA00005163"/>
    </source>
</evidence>
<dbReference type="PANTHER" id="PTHR11921">
    <property type="entry name" value="SUCCINATE DEHYDROGENASE IRON-SULFUR PROTEIN"/>
    <property type="match status" value="1"/>
</dbReference>
<reference evidence="17 18" key="1">
    <citation type="journal article" date="1999" name="Proc. Jpn. Acad.">
        <title>Determination of the complete genomic DNA sequence of Thermoplasma volvanium GSS1.</title>
        <authorList>
            <person name="Kawashima T."/>
            <person name="Yamamoto Y."/>
            <person name="Aramaki H."/>
            <person name="Nunoshiba T."/>
            <person name="Kawamoto T."/>
            <person name="Watanabe K."/>
            <person name="Yamazaki M."/>
            <person name="Kanehori K."/>
            <person name="Amano N."/>
            <person name="Ohya Y."/>
            <person name="Makino K."/>
            <person name="Suzuki M."/>
        </authorList>
    </citation>
    <scope>NUCLEOTIDE SEQUENCE [LARGE SCALE GENOMIC DNA]</scope>
    <source>
        <strain evidence="18">ATCC 51530 / DSM 4299 / JCM 9571 / NBRC 15438 / GSS1</strain>
    </source>
</reference>
<dbReference type="STRING" id="273116.gene:9381547"/>
<comment type="cofactor">
    <cofactor evidence="2">
        <name>[4Fe-4S] cluster</name>
        <dbReference type="ChEBI" id="CHEBI:49883"/>
    </cofactor>
</comment>
<dbReference type="GO" id="GO:0051539">
    <property type="term" value="F:4 iron, 4 sulfur cluster binding"/>
    <property type="evidence" value="ECO:0007669"/>
    <property type="project" value="UniProtKB-KW"/>
</dbReference>